<name>A0A9D1FP70_9FIRM</name>
<dbReference type="AlphaFoldDB" id="A0A9D1FP70"/>
<dbReference type="CDD" id="cd06414">
    <property type="entry name" value="GH25_LytC-like"/>
    <property type="match status" value="1"/>
</dbReference>
<reference evidence="5" key="2">
    <citation type="journal article" date="2021" name="PeerJ">
        <title>Extensive microbial diversity within the chicken gut microbiome revealed by metagenomics and culture.</title>
        <authorList>
            <person name="Gilroy R."/>
            <person name="Ravi A."/>
            <person name="Getino M."/>
            <person name="Pursley I."/>
            <person name="Horton D.L."/>
            <person name="Alikhan N.F."/>
            <person name="Baker D."/>
            <person name="Gharbi K."/>
            <person name="Hall N."/>
            <person name="Watson M."/>
            <person name="Adriaenssens E.M."/>
            <person name="Foster-Nyarko E."/>
            <person name="Jarju S."/>
            <person name="Secka A."/>
            <person name="Antonio M."/>
            <person name="Oren A."/>
            <person name="Chaudhuri R.R."/>
            <person name="La Ragione R."/>
            <person name="Hildebrand F."/>
            <person name="Pallen M.J."/>
        </authorList>
    </citation>
    <scope>NUCLEOTIDE SEQUENCE</scope>
    <source>
        <strain evidence="5">CHK199-13235</strain>
    </source>
</reference>
<dbReference type="GO" id="GO:0009253">
    <property type="term" value="P:peptidoglycan catabolic process"/>
    <property type="evidence" value="ECO:0007669"/>
    <property type="project" value="InterPro"/>
</dbReference>
<keyword evidence="2 5" id="KW-0378">Hydrolase</keyword>
<evidence type="ECO:0000256" key="1">
    <source>
        <dbReference type="ARBA" id="ARBA00010646"/>
    </source>
</evidence>
<feature type="transmembrane region" description="Helical" evidence="4">
    <location>
        <begin position="20"/>
        <end position="40"/>
    </location>
</feature>
<keyword evidence="4" id="KW-0812">Transmembrane</keyword>
<dbReference type="SUPFAM" id="SSF51445">
    <property type="entry name" value="(Trans)glycosidases"/>
    <property type="match status" value="1"/>
</dbReference>
<evidence type="ECO:0000256" key="3">
    <source>
        <dbReference type="ARBA" id="ARBA00023295"/>
    </source>
</evidence>
<dbReference type="InterPro" id="IPR002053">
    <property type="entry name" value="Glyco_hydro_25"/>
</dbReference>
<dbReference type="InterPro" id="IPR017853">
    <property type="entry name" value="GH"/>
</dbReference>
<keyword evidence="3" id="KW-0326">Glycosidase</keyword>
<dbReference type="GO" id="GO:0016998">
    <property type="term" value="P:cell wall macromolecule catabolic process"/>
    <property type="evidence" value="ECO:0007669"/>
    <property type="project" value="InterPro"/>
</dbReference>
<protein>
    <submittedName>
        <fullName evidence="5">Glycoside hydrolase family 25 protein</fullName>
    </submittedName>
</protein>
<evidence type="ECO:0000313" key="6">
    <source>
        <dbReference type="Proteomes" id="UP000824002"/>
    </source>
</evidence>
<keyword evidence="4" id="KW-1133">Transmembrane helix</keyword>
<proteinExistence type="inferred from homology"/>
<dbReference type="SMART" id="SM00641">
    <property type="entry name" value="Glyco_25"/>
    <property type="match status" value="1"/>
</dbReference>
<dbReference type="Gene3D" id="3.20.20.80">
    <property type="entry name" value="Glycosidases"/>
    <property type="match status" value="1"/>
</dbReference>
<dbReference type="Proteomes" id="UP000824002">
    <property type="component" value="Unassembled WGS sequence"/>
</dbReference>
<gene>
    <name evidence="5" type="ORF">IAB51_10915</name>
</gene>
<accession>A0A9D1FP70</accession>
<dbReference type="PANTHER" id="PTHR34135:SF2">
    <property type="entry name" value="LYSOZYME"/>
    <property type="match status" value="1"/>
</dbReference>
<sequence>MEQNLNQPQKKPRRGASKFLAVLNILLLLALAAVLGYHFLAQRRQSVEAMAQQQELAQTKAQLEELEETTIPVETFKGYVQQYSPSTEFIQQFFPDKLVYKDETGVVYADIDESLPKNDYDWQYLSRDGKRYSYTPPEGQAALFGIDVSAHQGDIDWQAVKNDGIDFAMIRLAYRGYGASGNLLVDQNYEANIDGALNAGLDVGVYVFSQAITEEEAVEEANLAIENLEGRDITFPVVFDMEEIAGDQARTYGMTPEQVTDIAIAFCETIEAAGYRPMIYGNLKWLAANMDLSRLTEYDTWLAQYYRTPAFPYAFQMWQYTNTGSVAGINGDVDLNLCFTRYPAQ</sequence>
<dbReference type="GO" id="GO:0016052">
    <property type="term" value="P:carbohydrate catabolic process"/>
    <property type="evidence" value="ECO:0007669"/>
    <property type="project" value="TreeGrafter"/>
</dbReference>
<evidence type="ECO:0000256" key="4">
    <source>
        <dbReference type="SAM" id="Phobius"/>
    </source>
</evidence>
<reference evidence="5" key="1">
    <citation type="submission" date="2020-10" db="EMBL/GenBank/DDBJ databases">
        <authorList>
            <person name="Gilroy R."/>
        </authorList>
    </citation>
    <scope>NUCLEOTIDE SEQUENCE</scope>
    <source>
        <strain evidence="5">CHK199-13235</strain>
    </source>
</reference>
<comment type="similarity">
    <text evidence="1">Belongs to the glycosyl hydrolase 25 family.</text>
</comment>
<dbReference type="PROSITE" id="PS51904">
    <property type="entry name" value="GLYCOSYL_HYDROL_F25_2"/>
    <property type="match status" value="1"/>
</dbReference>
<dbReference type="InterPro" id="IPR018077">
    <property type="entry name" value="Glyco_hydro_fam25_subgr"/>
</dbReference>
<comment type="caution">
    <text evidence="5">The sequence shown here is derived from an EMBL/GenBank/DDBJ whole genome shotgun (WGS) entry which is preliminary data.</text>
</comment>
<dbReference type="GO" id="GO:0003796">
    <property type="term" value="F:lysozyme activity"/>
    <property type="evidence" value="ECO:0007669"/>
    <property type="project" value="InterPro"/>
</dbReference>
<evidence type="ECO:0000313" key="5">
    <source>
        <dbReference type="EMBL" id="HIS77297.1"/>
    </source>
</evidence>
<keyword evidence="4" id="KW-0472">Membrane</keyword>
<organism evidence="5 6">
    <name type="scientific">Candidatus Merdivicinus excrementipullorum</name>
    <dbReference type="NCBI Taxonomy" id="2840867"/>
    <lineage>
        <taxon>Bacteria</taxon>
        <taxon>Bacillati</taxon>
        <taxon>Bacillota</taxon>
        <taxon>Clostridia</taxon>
        <taxon>Eubacteriales</taxon>
        <taxon>Oscillospiraceae</taxon>
        <taxon>Oscillospiraceae incertae sedis</taxon>
        <taxon>Candidatus Merdivicinus</taxon>
    </lineage>
</organism>
<dbReference type="Pfam" id="PF01183">
    <property type="entry name" value="Glyco_hydro_25"/>
    <property type="match status" value="1"/>
</dbReference>
<dbReference type="PANTHER" id="PTHR34135">
    <property type="entry name" value="LYSOZYME"/>
    <property type="match status" value="1"/>
</dbReference>
<evidence type="ECO:0000256" key="2">
    <source>
        <dbReference type="ARBA" id="ARBA00022801"/>
    </source>
</evidence>
<dbReference type="EMBL" id="DVJP01000072">
    <property type="protein sequence ID" value="HIS77297.1"/>
    <property type="molecule type" value="Genomic_DNA"/>
</dbReference>